<sequence length="350" mass="38495">MYSPSSRRSKRTYSLETYLHQDELAHLQDPEFMMQDQQGSKEASVLYSMLPMIVQSRLPRIPSIRSSVNIYGLVGGRKSESHTSGATTPQSLCSSSALTLTGAHTVLSSDGESTESFFPEESLFSDEETSLVSRHRQLQTMGISESKSGIGWKFANQGYNLLTLAFEEASAISQNSHFGNTSLARQLYLHALTYLLRALPSELTTEESMSLQAAIPKDVVDSLQEESNPSESDQNVAATIIQLFILFQFILPYVKYLLTSAYQYDRTHKISEKVLSQGIVTVDTLGKSGLAITGAIYGMGNGRVGQALTEAVAWVVEGVTGVCMKVESRAFEDAFEMCLASSRLGFDDNW</sequence>
<dbReference type="EMBL" id="VICG01000007">
    <property type="protein sequence ID" value="KAA8570561.1"/>
    <property type="molecule type" value="Genomic_DNA"/>
</dbReference>
<keyword evidence="2" id="KW-1185">Reference proteome</keyword>
<dbReference type="AlphaFoldDB" id="A0A5M9JMS7"/>
<evidence type="ECO:0000313" key="1">
    <source>
        <dbReference type="EMBL" id="KAA8570561.1"/>
    </source>
</evidence>
<dbReference type="Proteomes" id="UP000322873">
    <property type="component" value="Unassembled WGS sequence"/>
</dbReference>
<dbReference type="VEuPathDB" id="FungiDB:MFRU_031g00250"/>
<accession>A0A5M9JMS7</accession>
<organism evidence="1 2">
    <name type="scientific">Monilinia fructicola</name>
    <name type="common">Brown rot fungus</name>
    <name type="synonym">Ciboria fructicola</name>
    <dbReference type="NCBI Taxonomy" id="38448"/>
    <lineage>
        <taxon>Eukaryota</taxon>
        <taxon>Fungi</taxon>
        <taxon>Dikarya</taxon>
        <taxon>Ascomycota</taxon>
        <taxon>Pezizomycotina</taxon>
        <taxon>Leotiomycetes</taxon>
        <taxon>Helotiales</taxon>
        <taxon>Sclerotiniaceae</taxon>
        <taxon>Monilinia</taxon>
    </lineage>
</organism>
<comment type="caution">
    <text evidence="1">The sequence shown here is derived from an EMBL/GenBank/DDBJ whole genome shotgun (WGS) entry which is preliminary data.</text>
</comment>
<gene>
    <name evidence="1" type="ORF">EYC84_002823</name>
</gene>
<proteinExistence type="predicted"/>
<protein>
    <submittedName>
        <fullName evidence="1">Uncharacterized protein</fullName>
    </submittedName>
</protein>
<reference evidence="1 2" key="1">
    <citation type="submission" date="2019-06" db="EMBL/GenBank/DDBJ databases">
        <title>Genome Sequence of the Brown Rot Fungal Pathogen Monilinia fructicola.</title>
        <authorList>
            <person name="De Miccolis Angelini R.M."/>
            <person name="Landi L."/>
            <person name="Abate D."/>
            <person name="Pollastro S."/>
            <person name="Romanazzi G."/>
            <person name="Faretra F."/>
        </authorList>
    </citation>
    <scope>NUCLEOTIDE SEQUENCE [LARGE SCALE GENOMIC DNA]</scope>
    <source>
        <strain evidence="1 2">Mfrc123</strain>
    </source>
</reference>
<name>A0A5M9JMS7_MONFR</name>
<evidence type="ECO:0000313" key="2">
    <source>
        <dbReference type="Proteomes" id="UP000322873"/>
    </source>
</evidence>